<feature type="domain" description="GGDEF" evidence="3">
    <location>
        <begin position="245"/>
        <end position="364"/>
    </location>
</feature>
<dbReference type="PANTHER" id="PTHR45138:SF9">
    <property type="entry name" value="DIGUANYLATE CYCLASE DGCM-RELATED"/>
    <property type="match status" value="1"/>
</dbReference>
<comment type="catalytic activity">
    <reaction evidence="2">
        <text>2 GTP = 3',3'-c-di-GMP + 2 diphosphate</text>
        <dbReference type="Rhea" id="RHEA:24898"/>
        <dbReference type="ChEBI" id="CHEBI:33019"/>
        <dbReference type="ChEBI" id="CHEBI:37565"/>
        <dbReference type="ChEBI" id="CHEBI:58805"/>
        <dbReference type="EC" id="2.7.7.65"/>
    </reaction>
</comment>
<dbReference type="Gene3D" id="3.30.70.270">
    <property type="match status" value="1"/>
</dbReference>
<protein>
    <recommendedName>
        <fullName evidence="1">diguanylate cyclase</fullName>
        <ecNumber evidence="1">2.7.7.65</ecNumber>
    </recommendedName>
</protein>
<dbReference type="InterPro" id="IPR050469">
    <property type="entry name" value="Diguanylate_Cyclase"/>
</dbReference>
<dbReference type="InterPro" id="IPR029787">
    <property type="entry name" value="Nucleotide_cyclase"/>
</dbReference>
<comment type="caution">
    <text evidence="4">The sequence shown here is derived from an EMBL/GenBank/DDBJ whole genome shotgun (WGS) entry which is preliminary data.</text>
</comment>
<evidence type="ECO:0000313" key="5">
    <source>
        <dbReference type="Proteomes" id="UP000538931"/>
    </source>
</evidence>
<gene>
    <name evidence="4" type="ORF">H1S06_07440</name>
</gene>
<accession>A0A7W2AAS9</accession>
<reference evidence="4 5" key="1">
    <citation type="submission" date="2020-07" db="EMBL/GenBank/DDBJ databases">
        <title>Bacterium isolated from marien macroalgae.</title>
        <authorList>
            <person name="Zhu K."/>
            <person name="Lu D."/>
            <person name="Du Z."/>
        </authorList>
    </citation>
    <scope>NUCLEOTIDE SEQUENCE [LARGE SCALE GENOMIC DNA]</scope>
    <source>
        <strain evidence="4 5">3-1745</strain>
    </source>
</reference>
<dbReference type="AlphaFoldDB" id="A0A7W2AAS9"/>
<dbReference type="NCBIfam" id="TIGR00254">
    <property type="entry name" value="GGDEF"/>
    <property type="match status" value="1"/>
</dbReference>
<evidence type="ECO:0000313" key="4">
    <source>
        <dbReference type="EMBL" id="MBA4502196.1"/>
    </source>
</evidence>
<dbReference type="PANTHER" id="PTHR45138">
    <property type="entry name" value="REGULATORY COMPONENTS OF SENSORY TRANSDUCTION SYSTEM"/>
    <property type="match status" value="1"/>
</dbReference>
<dbReference type="InterPro" id="IPR043128">
    <property type="entry name" value="Rev_trsase/Diguanyl_cyclase"/>
</dbReference>
<dbReference type="GO" id="GO:0043709">
    <property type="term" value="P:cell adhesion involved in single-species biofilm formation"/>
    <property type="evidence" value="ECO:0007669"/>
    <property type="project" value="TreeGrafter"/>
</dbReference>
<dbReference type="CDD" id="cd01949">
    <property type="entry name" value="GGDEF"/>
    <property type="match status" value="1"/>
</dbReference>
<organism evidence="4 5">
    <name type="scientific">Marinobacterium marinum</name>
    <dbReference type="NCBI Taxonomy" id="2756129"/>
    <lineage>
        <taxon>Bacteria</taxon>
        <taxon>Pseudomonadati</taxon>
        <taxon>Pseudomonadota</taxon>
        <taxon>Gammaproteobacteria</taxon>
        <taxon>Oceanospirillales</taxon>
        <taxon>Oceanospirillaceae</taxon>
        <taxon>Marinobacterium</taxon>
    </lineage>
</organism>
<proteinExistence type="predicted"/>
<dbReference type="InterPro" id="IPR000160">
    <property type="entry name" value="GGDEF_dom"/>
</dbReference>
<dbReference type="Pfam" id="PF00990">
    <property type="entry name" value="GGDEF"/>
    <property type="match status" value="1"/>
</dbReference>
<dbReference type="SUPFAM" id="SSF55073">
    <property type="entry name" value="Nucleotide cyclase"/>
    <property type="match status" value="1"/>
</dbReference>
<sequence>MQWTNPAFDALPKDDRHQVEHWGQDESAGILICAGTLFERLIAGDHTLVIASGHRAAQQQRQLMQALIPQLQQGANPFFALPKILCELLGWNSSAACTRLNTEQIALVGHWHNQAQHSPRTLELSASLAAPLYAGHTSTPQVQEWNQTTTDPLLPEKGIWLGQSVQDAEGTIVGHLALWDTEPQTSLADSIHLLQLSADLVGAWLPPKPADEEPQTFSTDPLTHLLQRDALDHALIRSEKQHPEHDYLLALIDIDGLSQINHELGQQEGDRILCTFAAKLQQICRPNDQIFRFGGDEFVLLIPVGKQPPPLAKRLDQINRSMAEQLKLPFHASAGLALMSEVHGNSDELMLLTNSRLQQTKAQN</sequence>
<dbReference type="PROSITE" id="PS50887">
    <property type="entry name" value="GGDEF"/>
    <property type="match status" value="1"/>
</dbReference>
<dbReference type="GO" id="GO:0052621">
    <property type="term" value="F:diguanylate cyclase activity"/>
    <property type="evidence" value="ECO:0007669"/>
    <property type="project" value="UniProtKB-EC"/>
</dbReference>
<evidence type="ECO:0000259" key="3">
    <source>
        <dbReference type="PROSITE" id="PS50887"/>
    </source>
</evidence>
<dbReference type="GO" id="GO:0005886">
    <property type="term" value="C:plasma membrane"/>
    <property type="evidence" value="ECO:0007669"/>
    <property type="project" value="TreeGrafter"/>
</dbReference>
<evidence type="ECO:0000256" key="2">
    <source>
        <dbReference type="ARBA" id="ARBA00034247"/>
    </source>
</evidence>
<dbReference type="SMART" id="SM00267">
    <property type="entry name" value="GGDEF"/>
    <property type="match status" value="1"/>
</dbReference>
<dbReference type="EMBL" id="JACEMT010000043">
    <property type="protein sequence ID" value="MBA4502196.1"/>
    <property type="molecule type" value="Genomic_DNA"/>
</dbReference>
<dbReference type="Proteomes" id="UP000538931">
    <property type="component" value="Unassembled WGS sequence"/>
</dbReference>
<dbReference type="EC" id="2.7.7.65" evidence="1"/>
<keyword evidence="5" id="KW-1185">Reference proteome</keyword>
<evidence type="ECO:0000256" key="1">
    <source>
        <dbReference type="ARBA" id="ARBA00012528"/>
    </source>
</evidence>
<dbReference type="GO" id="GO:1902201">
    <property type="term" value="P:negative regulation of bacterial-type flagellum-dependent cell motility"/>
    <property type="evidence" value="ECO:0007669"/>
    <property type="project" value="TreeGrafter"/>
</dbReference>
<name>A0A7W2AAS9_9GAMM</name>